<evidence type="ECO:0000256" key="1">
    <source>
        <dbReference type="SAM" id="MobiDB-lite"/>
    </source>
</evidence>
<feature type="region of interest" description="Disordered" evidence="1">
    <location>
        <begin position="81"/>
        <end position="104"/>
    </location>
</feature>
<dbReference type="GeneID" id="63918878"/>
<proteinExistence type="predicted"/>
<keyword evidence="3" id="KW-1185">Reference proteome</keyword>
<dbReference type="HOGENOM" id="CLU_589221_0_0_1"/>
<dbReference type="RefSeq" id="XP_040874715.1">
    <property type="nucleotide sequence ID" value="XM_041025505.1"/>
</dbReference>
<name>A0A074W549_AURM1</name>
<dbReference type="Proteomes" id="UP000030672">
    <property type="component" value="Unassembled WGS sequence"/>
</dbReference>
<protein>
    <submittedName>
        <fullName evidence="2">Uncharacterized protein</fullName>
    </submittedName>
</protein>
<gene>
    <name evidence="2" type="ORF">M437DRAFT_70611</name>
</gene>
<evidence type="ECO:0000313" key="2">
    <source>
        <dbReference type="EMBL" id="KEQ57691.1"/>
    </source>
</evidence>
<reference evidence="2 3" key="1">
    <citation type="journal article" date="2014" name="BMC Genomics">
        <title>Genome sequencing of four Aureobasidium pullulans varieties: biotechnological potential, stress tolerance, and description of new species.</title>
        <authorList>
            <person name="Gostin Ar C."/>
            <person name="Ohm R.A."/>
            <person name="Kogej T."/>
            <person name="Sonjak S."/>
            <person name="Turk M."/>
            <person name="Zajc J."/>
            <person name="Zalar P."/>
            <person name="Grube M."/>
            <person name="Sun H."/>
            <person name="Han J."/>
            <person name="Sharma A."/>
            <person name="Chiniquy J."/>
            <person name="Ngan C.Y."/>
            <person name="Lipzen A."/>
            <person name="Barry K."/>
            <person name="Grigoriev I.V."/>
            <person name="Gunde-Cimerman N."/>
        </authorList>
    </citation>
    <scope>NUCLEOTIDE SEQUENCE [LARGE SCALE GENOMIC DNA]</scope>
    <source>
        <strain evidence="2 3">CBS 110374</strain>
    </source>
</reference>
<feature type="compositionally biased region" description="Basic and acidic residues" evidence="1">
    <location>
        <begin position="91"/>
        <end position="104"/>
    </location>
</feature>
<evidence type="ECO:0000313" key="3">
    <source>
        <dbReference type="Proteomes" id="UP000030672"/>
    </source>
</evidence>
<sequence length="464" mass="52575">MQSLPDAQRVTYERHIAIGRPLKHVNSNSLHAMSIPFSSASEGQASEADVLATEKSSHRIVGELCKIQETNDFLCMWSSPHKASKEGTGTEEARNKTNGRSRGEDNLIEMSKGMIDLSRATERLHCIWRKIASLQLRIGHARMSITNGSTTLKPTPETVFLRVCYKKSFCRYDPSLGILSSNFAACKPVKCIDELKPCSELTETTLRDHCSGDSATSFILLTNDGYSLSRYINGKWQCRVSDARSSAMVAFVNKEKSDYMRIFCATLRSLVEDVGTKCWSPIDTDGVNYASHEHCMVYGWIPLRCIERIISLVYFEHTWTQILCPFHAHTRLHREGFDPMVVKQVIPGQAEFEDRYHWKNKQFGGTPLEFDNCIRLFAQIAASDEGLERYMTRSLGFSTPDVEQFMYKLYFEYCGHGTVYNVVKDQRAVVGKVMGLPLPTLVPEPFICSTTTIGKMGKKEWCRF</sequence>
<dbReference type="AlphaFoldDB" id="A0A074W549"/>
<dbReference type="EMBL" id="KL584876">
    <property type="protein sequence ID" value="KEQ57691.1"/>
    <property type="molecule type" value="Genomic_DNA"/>
</dbReference>
<organism evidence="2 3">
    <name type="scientific">Aureobasidium melanogenum (strain CBS 110374)</name>
    <name type="common">Aureobasidium pullulans var. melanogenum</name>
    <dbReference type="NCBI Taxonomy" id="1043003"/>
    <lineage>
        <taxon>Eukaryota</taxon>
        <taxon>Fungi</taxon>
        <taxon>Dikarya</taxon>
        <taxon>Ascomycota</taxon>
        <taxon>Pezizomycotina</taxon>
        <taxon>Dothideomycetes</taxon>
        <taxon>Dothideomycetidae</taxon>
        <taxon>Dothideales</taxon>
        <taxon>Saccotheciaceae</taxon>
        <taxon>Aureobasidium</taxon>
    </lineage>
</organism>
<accession>A0A074W549</accession>